<name>A0A835GX11_9MAGN</name>
<keyword evidence="3" id="KW-1185">Reference proteome</keyword>
<dbReference type="PANTHER" id="PTHR44259:SF114">
    <property type="entry name" value="OS06G0707300 PROTEIN"/>
    <property type="match status" value="1"/>
</dbReference>
<evidence type="ECO:0000259" key="1">
    <source>
        <dbReference type="Pfam" id="PF03478"/>
    </source>
</evidence>
<protein>
    <recommendedName>
        <fullName evidence="1">KIB1-4 beta-propeller domain-containing protein</fullName>
    </recommendedName>
</protein>
<dbReference type="InterPro" id="IPR005174">
    <property type="entry name" value="KIB1-4_b-propeller"/>
</dbReference>
<dbReference type="OrthoDB" id="642536at2759"/>
<dbReference type="AlphaFoldDB" id="A0A835GX11"/>
<dbReference type="Proteomes" id="UP000631114">
    <property type="component" value="Unassembled WGS sequence"/>
</dbReference>
<dbReference type="InterPro" id="IPR050942">
    <property type="entry name" value="F-box_BR-signaling"/>
</dbReference>
<dbReference type="PANTHER" id="PTHR44259">
    <property type="entry name" value="OS07G0183000 PROTEIN-RELATED"/>
    <property type="match status" value="1"/>
</dbReference>
<dbReference type="Pfam" id="PF03478">
    <property type="entry name" value="Beta-prop_KIB1-4"/>
    <property type="match status" value="1"/>
</dbReference>
<evidence type="ECO:0000313" key="2">
    <source>
        <dbReference type="EMBL" id="KAF9589126.1"/>
    </source>
</evidence>
<proteinExistence type="predicted"/>
<dbReference type="EMBL" id="JADFTS010000009">
    <property type="protein sequence ID" value="KAF9589126.1"/>
    <property type="molecule type" value="Genomic_DNA"/>
</dbReference>
<feature type="domain" description="KIB1-4 beta-propeller" evidence="1">
    <location>
        <begin position="119"/>
        <end position="275"/>
    </location>
</feature>
<accession>A0A835GX11</accession>
<gene>
    <name evidence="2" type="ORF">IFM89_019176</name>
</gene>
<sequence length="284" mass="32596">MCGRLEVRSSPMGSSGLHFSNSKSLRDGKPLGFGFWRKQCSDVQRFWYLTLGCSSVFFFSEHLNSIEDYIRFGTVCRSWQSVTVDQRRYNFSPKTLPWMMFPFYEKGEVDNNYSGSHEFYSLSEGVHKLYLPEAINCSCSGSPYGWLIIRGNQRMEILNPLSRVSFLLPPISMLEDFVGSDPSYCTNSTHLVILPSSSSTVPLKELFVAFVLFREDGKLAFARPTDRAWTTMKISNTSHKDILLFNNKFYIVDTEGMLWCFDITRRVGIEIALPPKDKEDEPKI</sequence>
<organism evidence="2 3">
    <name type="scientific">Coptis chinensis</name>
    <dbReference type="NCBI Taxonomy" id="261450"/>
    <lineage>
        <taxon>Eukaryota</taxon>
        <taxon>Viridiplantae</taxon>
        <taxon>Streptophyta</taxon>
        <taxon>Embryophyta</taxon>
        <taxon>Tracheophyta</taxon>
        <taxon>Spermatophyta</taxon>
        <taxon>Magnoliopsida</taxon>
        <taxon>Ranunculales</taxon>
        <taxon>Ranunculaceae</taxon>
        <taxon>Coptidoideae</taxon>
        <taxon>Coptis</taxon>
    </lineage>
</organism>
<evidence type="ECO:0000313" key="3">
    <source>
        <dbReference type="Proteomes" id="UP000631114"/>
    </source>
</evidence>
<comment type="caution">
    <text evidence="2">The sequence shown here is derived from an EMBL/GenBank/DDBJ whole genome shotgun (WGS) entry which is preliminary data.</text>
</comment>
<reference evidence="2 3" key="1">
    <citation type="submission" date="2020-10" db="EMBL/GenBank/DDBJ databases">
        <title>The Coptis chinensis genome and diversification of protoberbering-type alkaloids.</title>
        <authorList>
            <person name="Wang B."/>
            <person name="Shu S."/>
            <person name="Song C."/>
            <person name="Liu Y."/>
        </authorList>
    </citation>
    <scope>NUCLEOTIDE SEQUENCE [LARGE SCALE GENOMIC DNA]</scope>
    <source>
        <strain evidence="2">HL-2020</strain>
        <tissue evidence="2">Leaf</tissue>
    </source>
</reference>